<keyword evidence="2" id="KW-1185">Reference proteome</keyword>
<protein>
    <submittedName>
        <fullName evidence="1">Aldose epimerase</fullName>
    </submittedName>
</protein>
<evidence type="ECO:0000313" key="2">
    <source>
        <dbReference type="Proteomes" id="UP000239772"/>
    </source>
</evidence>
<dbReference type="InterPro" id="IPR014718">
    <property type="entry name" value="GH-type_carb-bd"/>
</dbReference>
<dbReference type="GO" id="GO:0030246">
    <property type="term" value="F:carbohydrate binding"/>
    <property type="evidence" value="ECO:0007669"/>
    <property type="project" value="InterPro"/>
</dbReference>
<dbReference type="RefSeq" id="WP_106336498.1">
    <property type="nucleotide sequence ID" value="NZ_PVZS01000008.1"/>
</dbReference>
<organism evidence="1 2">
    <name type="scientific">Alsobacter soli</name>
    <dbReference type="NCBI Taxonomy" id="2109933"/>
    <lineage>
        <taxon>Bacteria</taxon>
        <taxon>Pseudomonadati</taxon>
        <taxon>Pseudomonadota</taxon>
        <taxon>Alphaproteobacteria</taxon>
        <taxon>Hyphomicrobiales</taxon>
        <taxon>Alsobacteraceae</taxon>
        <taxon>Alsobacter</taxon>
    </lineage>
</organism>
<dbReference type="GO" id="GO:0005975">
    <property type="term" value="P:carbohydrate metabolic process"/>
    <property type="evidence" value="ECO:0007669"/>
    <property type="project" value="InterPro"/>
</dbReference>
<sequence>MAELVSLGKGRNRAVVSLLGAELQTWSVDGADLLWRGDPSFWDQRSPLLFPVCGWTRGGVARVGGRSFPLGLHGFASRSLFELAESRPERARFVLCDSPETRAVYPFKFELAATYVLGARSLEVEIEVHNSGAGEMPYAAGLHPGFRIVKGPESRLAFDQAESPDVPVIGPGGLFSLRRRSAPLEEGRLLRLEDDLFSREALCFLDVRSRGLRLETARSPALRISWTNFSNIVVWSRVGAPFACVEAWTGQGDPEGFEGDLFEKPGMSILAPGERRRHGYQISLEQ</sequence>
<dbReference type="OrthoDB" id="9795355at2"/>
<proteinExistence type="predicted"/>
<gene>
    <name evidence="1" type="ORF">SLNSH_09530</name>
</gene>
<dbReference type="SUPFAM" id="SSF74650">
    <property type="entry name" value="Galactose mutarotase-like"/>
    <property type="match status" value="1"/>
</dbReference>
<dbReference type="Gene3D" id="2.70.98.10">
    <property type="match status" value="1"/>
</dbReference>
<dbReference type="Proteomes" id="UP000239772">
    <property type="component" value="Unassembled WGS sequence"/>
</dbReference>
<comment type="caution">
    <text evidence="1">The sequence shown here is derived from an EMBL/GenBank/DDBJ whole genome shotgun (WGS) entry which is preliminary data.</text>
</comment>
<reference evidence="2" key="1">
    <citation type="submission" date="2018-03" db="EMBL/GenBank/DDBJ databases">
        <authorList>
            <person name="Sun L."/>
            <person name="Liu H."/>
            <person name="Chen W."/>
            <person name="Huang K."/>
            <person name="Liu W."/>
            <person name="Gao X."/>
        </authorList>
    </citation>
    <scope>NUCLEOTIDE SEQUENCE [LARGE SCALE GENOMIC DNA]</scope>
    <source>
        <strain evidence="2">SH9</strain>
    </source>
</reference>
<dbReference type="Pfam" id="PF01263">
    <property type="entry name" value="Aldose_epim"/>
    <property type="match status" value="1"/>
</dbReference>
<accession>A0A2T1HVA7</accession>
<evidence type="ECO:0000313" key="1">
    <source>
        <dbReference type="EMBL" id="PSC05449.1"/>
    </source>
</evidence>
<dbReference type="InterPro" id="IPR008183">
    <property type="entry name" value="Aldose_1/G6P_1-epimerase"/>
</dbReference>
<dbReference type="InterPro" id="IPR011013">
    <property type="entry name" value="Gal_mutarotase_sf_dom"/>
</dbReference>
<dbReference type="EMBL" id="PVZS01000008">
    <property type="protein sequence ID" value="PSC05449.1"/>
    <property type="molecule type" value="Genomic_DNA"/>
</dbReference>
<name>A0A2T1HVA7_9HYPH</name>
<dbReference type="GO" id="GO:0016853">
    <property type="term" value="F:isomerase activity"/>
    <property type="evidence" value="ECO:0007669"/>
    <property type="project" value="InterPro"/>
</dbReference>
<dbReference type="AlphaFoldDB" id="A0A2T1HVA7"/>